<organism evidence="2 3">
    <name type="scientific">Hypholoma sublateritium (strain FD-334 SS-4)</name>
    <dbReference type="NCBI Taxonomy" id="945553"/>
    <lineage>
        <taxon>Eukaryota</taxon>
        <taxon>Fungi</taxon>
        <taxon>Dikarya</taxon>
        <taxon>Basidiomycota</taxon>
        <taxon>Agaricomycotina</taxon>
        <taxon>Agaricomycetes</taxon>
        <taxon>Agaricomycetidae</taxon>
        <taxon>Agaricales</taxon>
        <taxon>Agaricineae</taxon>
        <taxon>Strophariaceae</taxon>
        <taxon>Hypholoma</taxon>
    </lineage>
</organism>
<protein>
    <submittedName>
        <fullName evidence="2">Uncharacterized protein</fullName>
    </submittedName>
</protein>
<sequence>MNDSVDSNASRSRLRFWRSSPGWMTCVERIIQMSIITVIAFGWYLSTFSIGSKDRHF</sequence>
<dbReference type="Proteomes" id="UP000054270">
    <property type="component" value="Unassembled WGS sequence"/>
</dbReference>
<name>A0A0D2PB75_HYPSF</name>
<keyword evidence="1" id="KW-0472">Membrane</keyword>
<gene>
    <name evidence="2" type="ORF">HYPSUDRAFT_62519</name>
</gene>
<evidence type="ECO:0000313" key="2">
    <source>
        <dbReference type="EMBL" id="KJA28129.1"/>
    </source>
</evidence>
<proteinExistence type="predicted"/>
<keyword evidence="1" id="KW-0812">Transmembrane</keyword>
<feature type="transmembrane region" description="Helical" evidence="1">
    <location>
        <begin position="30"/>
        <end position="51"/>
    </location>
</feature>
<keyword evidence="3" id="KW-1185">Reference proteome</keyword>
<dbReference type="AlphaFoldDB" id="A0A0D2PB75"/>
<dbReference type="EMBL" id="KN817522">
    <property type="protein sequence ID" value="KJA28129.1"/>
    <property type="molecule type" value="Genomic_DNA"/>
</dbReference>
<reference evidence="3" key="1">
    <citation type="submission" date="2014-04" db="EMBL/GenBank/DDBJ databases">
        <title>Evolutionary Origins and Diversification of the Mycorrhizal Mutualists.</title>
        <authorList>
            <consortium name="DOE Joint Genome Institute"/>
            <consortium name="Mycorrhizal Genomics Consortium"/>
            <person name="Kohler A."/>
            <person name="Kuo A."/>
            <person name="Nagy L.G."/>
            <person name="Floudas D."/>
            <person name="Copeland A."/>
            <person name="Barry K.W."/>
            <person name="Cichocki N."/>
            <person name="Veneault-Fourrey C."/>
            <person name="LaButti K."/>
            <person name="Lindquist E.A."/>
            <person name="Lipzen A."/>
            <person name="Lundell T."/>
            <person name="Morin E."/>
            <person name="Murat C."/>
            <person name="Riley R."/>
            <person name="Ohm R."/>
            <person name="Sun H."/>
            <person name="Tunlid A."/>
            <person name="Henrissat B."/>
            <person name="Grigoriev I.V."/>
            <person name="Hibbett D.S."/>
            <person name="Martin F."/>
        </authorList>
    </citation>
    <scope>NUCLEOTIDE SEQUENCE [LARGE SCALE GENOMIC DNA]</scope>
    <source>
        <strain evidence="3">FD-334 SS-4</strain>
    </source>
</reference>
<accession>A0A0D2PB75</accession>
<keyword evidence="1" id="KW-1133">Transmembrane helix</keyword>
<evidence type="ECO:0000256" key="1">
    <source>
        <dbReference type="SAM" id="Phobius"/>
    </source>
</evidence>
<evidence type="ECO:0000313" key="3">
    <source>
        <dbReference type="Proteomes" id="UP000054270"/>
    </source>
</evidence>